<evidence type="ECO:0000256" key="1">
    <source>
        <dbReference type="SAM" id="MobiDB-lite"/>
    </source>
</evidence>
<evidence type="ECO:0000313" key="5">
    <source>
        <dbReference type="Proteomes" id="UP001146067"/>
    </source>
</evidence>
<feature type="compositionally biased region" description="Low complexity" evidence="1">
    <location>
        <begin position="68"/>
        <end position="84"/>
    </location>
</feature>
<protein>
    <submittedName>
        <fullName evidence="4">DNA/RNA non-specific endonuclease</fullName>
    </submittedName>
</protein>
<dbReference type="AlphaFoldDB" id="A0A9X3SVX3"/>
<reference evidence="4" key="1">
    <citation type="submission" date="2022-12" db="EMBL/GenBank/DDBJ databases">
        <title>Gycomyces niveus sp.nov.,a novel actinomycete isolated from soil in Shouguan.</title>
        <authorList>
            <person name="Yang X."/>
        </authorList>
    </citation>
    <scope>NUCLEOTIDE SEQUENCE</scope>
    <source>
        <strain evidence="4">NEAU-A15</strain>
    </source>
</reference>
<accession>A0A9X3SVX3</accession>
<dbReference type="GO" id="GO:0004519">
    <property type="term" value="F:endonuclease activity"/>
    <property type="evidence" value="ECO:0007669"/>
    <property type="project" value="UniProtKB-KW"/>
</dbReference>
<keyword evidence="4" id="KW-0378">Hydrolase</keyword>
<keyword evidence="2" id="KW-0732">Signal</keyword>
<keyword evidence="4" id="KW-0540">Nuclease</keyword>
<dbReference type="Proteomes" id="UP001146067">
    <property type="component" value="Unassembled WGS sequence"/>
</dbReference>
<gene>
    <name evidence="4" type="ORF">O1R50_25825</name>
</gene>
<evidence type="ECO:0000259" key="3">
    <source>
        <dbReference type="Pfam" id="PF13930"/>
    </source>
</evidence>
<feature type="domain" description="Type VII secretion system protein EssD-like" evidence="3">
    <location>
        <begin position="117"/>
        <end position="252"/>
    </location>
</feature>
<feature type="signal peptide" evidence="2">
    <location>
        <begin position="1"/>
        <end position="19"/>
    </location>
</feature>
<feature type="region of interest" description="Disordered" evidence="1">
    <location>
        <begin position="250"/>
        <end position="269"/>
    </location>
</feature>
<feature type="region of interest" description="Disordered" evidence="1">
    <location>
        <begin position="172"/>
        <end position="192"/>
    </location>
</feature>
<name>A0A9X3SVX3_9ACTN</name>
<dbReference type="Pfam" id="PF13930">
    <property type="entry name" value="Endonuclea_NS_2"/>
    <property type="match status" value="1"/>
</dbReference>
<organism evidence="4 5">
    <name type="scientific">Glycomyces luteolus</name>
    <dbReference type="NCBI Taxonomy" id="2670330"/>
    <lineage>
        <taxon>Bacteria</taxon>
        <taxon>Bacillati</taxon>
        <taxon>Actinomycetota</taxon>
        <taxon>Actinomycetes</taxon>
        <taxon>Glycomycetales</taxon>
        <taxon>Glycomycetaceae</taxon>
        <taxon>Glycomyces</taxon>
    </lineage>
</organism>
<dbReference type="Gene3D" id="3.40.570.10">
    <property type="entry name" value="Extracellular Endonuclease, subunit A"/>
    <property type="match status" value="1"/>
</dbReference>
<dbReference type="EMBL" id="JAPZVP010000036">
    <property type="protein sequence ID" value="MDA1363058.1"/>
    <property type="molecule type" value="Genomic_DNA"/>
</dbReference>
<feature type="compositionally biased region" description="Low complexity" evidence="1">
    <location>
        <begin position="19"/>
        <end position="42"/>
    </location>
</feature>
<proteinExistence type="predicted"/>
<feature type="compositionally biased region" description="Polar residues" evidence="1">
    <location>
        <begin position="43"/>
        <end position="67"/>
    </location>
</feature>
<evidence type="ECO:0000313" key="4">
    <source>
        <dbReference type="EMBL" id="MDA1363058.1"/>
    </source>
</evidence>
<dbReference type="InterPro" id="IPR044929">
    <property type="entry name" value="DNA/RNA_non-sp_Endonuclease_sf"/>
</dbReference>
<feature type="region of interest" description="Disordered" evidence="1">
    <location>
        <begin position="19"/>
        <end position="125"/>
    </location>
</feature>
<sequence length="289" mass="31488">MLRDLTVLTVLMVLTGLHAGRSTTGGNPGSSTSTSGNAGRRSNITTGTTARAQRQSTSQTVTGNTARPSQSSTNPSTTTNSPGTTTPPPHRSPLPTNTSDATHGPYDPNRAAPYSNTPHYEYDAQGRVKRMTVRLEKGKYTPGNTDTDHVKGQDGIPPGYAKNQDQHRGHVLGAKLGGTNHTDLRPGRNNPEDFWNFVPMQGQLNTPYMQGVEMDISKAVQDKGKTVDYSVEFDYPNDTDPTPSMVHLNAESTTPRPASENPPFSLQYDWPNDATITNYPKHDKINKQW</sequence>
<dbReference type="RefSeq" id="WP_270113144.1">
    <property type="nucleotide sequence ID" value="NZ_JAPZVP010000036.1"/>
</dbReference>
<keyword evidence="4" id="KW-0255">Endonuclease</keyword>
<feature type="chain" id="PRO_5040925258" evidence="2">
    <location>
        <begin position="20"/>
        <end position="289"/>
    </location>
</feature>
<dbReference type="InterPro" id="IPR044927">
    <property type="entry name" value="Endonuclea_NS_2"/>
</dbReference>
<evidence type="ECO:0000256" key="2">
    <source>
        <dbReference type="SAM" id="SignalP"/>
    </source>
</evidence>
<comment type="caution">
    <text evidence="4">The sequence shown here is derived from an EMBL/GenBank/DDBJ whole genome shotgun (WGS) entry which is preliminary data.</text>
</comment>
<keyword evidence="5" id="KW-1185">Reference proteome</keyword>